<evidence type="ECO:0000256" key="1">
    <source>
        <dbReference type="SAM" id="Coils"/>
    </source>
</evidence>
<gene>
    <name evidence="2" type="ORF">BD410DRAFT_840775</name>
</gene>
<protein>
    <submittedName>
        <fullName evidence="2">Uncharacterized protein</fullName>
    </submittedName>
</protein>
<dbReference type="VEuPathDB" id="FungiDB:BD410DRAFT_840775"/>
<feature type="coiled-coil region" evidence="1">
    <location>
        <begin position="112"/>
        <end position="192"/>
    </location>
</feature>
<dbReference type="OrthoDB" id="3266227at2759"/>
<dbReference type="Proteomes" id="UP000294933">
    <property type="component" value="Unassembled WGS sequence"/>
</dbReference>
<evidence type="ECO:0000313" key="2">
    <source>
        <dbReference type="EMBL" id="TDL21054.1"/>
    </source>
</evidence>
<name>A0A4Y7Q087_9AGAM</name>
<evidence type="ECO:0000313" key="3">
    <source>
        <dbReference type="Proteomes" id="UP000294933"/>
    </source>
</evidence>
<reference evidence="2 3" key="1">
    <citation type="submission" date="2018-06" db="EMBL/GenBank/DDBJ databases">
        <title>A transcriptomic atlas of mushroom development highlights an independent origin of complex multicellularity.</title>
        <authorList>
            <consortium name="DOE Joint Genome Institute"/>
            <person name="Krizsan K."/>
            <person name="Almasi E."/>
            <person name="Merenyi Z."/>
            <person name="Sahu N."/>
            <person name="Viragh M."/>
            <person name="Koszo T."/>
            <person name="Mondo S."/>
            <person name="Kiss B."/>
            <person name="Balint B."/>
            <person name="Kues U."/>
            <person name="Barry K."/>
            <person name="Hegedus J.C."/>
            <person name="Henrissat B."/>
            <person name="Johnson J."/>
            <person name="Lipzen A."/>
            <person name="Ohm R."/>
            <person name="Nagy I."/>
            <person name="Pangilinan J."/>
            <person name="Yan J."/>
            <person name="Xiong Y."/>
            <person name="Grigoriev I.V."/>
            <person name="Hibbett D.S."/>
            <person name="Nagy L.G."/>
        </authorList>
    </citation>
    <scope>NUCLEOTIDE SEQUENCE [LARGE SCALE GENOMIC DNA]</scope>
    <source>
        <strain evidence="2 3">SZMC22713</strain>
    </source>
</reference>
<sequence>MLADRGTYTIQNVMHKSIVTQSLESTVVADAETDSGPSHGLNLDLRMLWAISRLNNDKYTIRNVETNDIYTTFALTELFWGLTDGELLTPICLRNIPNHPSNQWVVTKIASRKELEDETLQLRAKLTELQEENTQLHYGIDLLNAAAVNASADAQRERERYEQADRQLREKLAELQEENTKLRDSIDLVNATEDIQCLALEPTTTTLSIDSTWSVVDD</sequence>
<dbReference type="AlphaFoldDB" id="A0A4Y7Q087"/>
<keyword evidence="3" id="KW-1185">Reference proteome</keyword>
<proteinExistence type="predicted"/>
<accession>A0A4Y7Q087</accession>
<keyword evidence="1" id="KW-0175">Coiled coil</keyword>
<dbReference type="EMBL" id="ML170183">
    <property type="protein sequence ID" value="TDL21054.1"/>
    <property type="molecule type" value="Genomic_DNA"/>
</dbReference>
<organism evidence="2 3">
    <name type="scientific">Rickenella mellea</name>
    <dbReference type="NCBI Taxonomy" id="50990"/>
    <lineage>
        <taxon>Eukaryota</taxon>
        <taxon>Fungi</taxon>
        <taxon>Dikarya</taxon>
        <taxon>Basidiomycota</taxon>
        <taxon>Agaricomycotina</taxon>
        <taxon>Agaricomycetes</taxon>
        <taxon>Hymenochaetales</taxon>
        <taxon>Rickenellaceae</taxon>
        <taxon>Rickenella</taxon>
    </lineage>
</organism>